<organism evidence="2 3">
    <name type="scientific">Gordonia alkanivorans NBRC 16433</name>
    <dbReference type="NCBI Taxonomy" id="1027371"/>
    <lineage>
        <taxon>Bacteria</taxon>
        <taxon>Bacillati</taxon>
        <taxon>Actinomycetota</taxon>
        <taxon>Actinomycetes</taxon>
        <taxon>Mycobacteriales</taxon>
        <taxon>Gordoniaceae</taxon>
        <taxon>Gordonia</taxon>
    </lineage>
</organism>
<dbReference type="AlphaFoldDB" id="F9W1A4"/>
<dbReference type="eggNOG" id="COG0063">
    <property type="taxonomic scope" value="Bacteria"/>
</dbReference>
<dbReference type="PROSITE" id="PS51383">
    <property type="entry name" value="YJEF_C_3"/>
    <property type="match status" value="1"/>
</dbReference>
<protein>
    <recommendedName>
        <fullName evidence="1">YjeF C-terminal domain-containing protein</fullName>
    </recommendedName>
</protein>
<gene>
    <name evidence="2" type="ORF">GOALK_112_00010</name>
</gene>
<evidence type="ECO:0000313" key="3">
    <source>
        <dbReference type="Proteomes" id="UP000003558"/>
    </source>
</evidence>
<comment type="caution">
    <text evidence="2">The sequence shown here is derived from an EMBL/GenBank/DDBJ whole genome shotgun (WGS) entry which is preliminary data.</text>
</comment>
<reference evidence="2 3" key="1">
    <citation type="submission" date="2011-05" db="EMBL/GenBank/DDBJ databases">
        <title>Whole genome shotgun sequence of Gordonia alkanivorans NBRC 16433.</title>
        <authorList>
            <person name="Hosoyama A."/>
            <person name="Nakamura S."/>
            <person name="Takarada H."/>
            <person name="Tsuchikane K."/>
            <person name="Yamazaki S."/>
            <person name="Fujita N."/>
        </authorList>
    </citation>
    <scope>NUCLEOTIDE SEQUENCE [LARGE SCALE GENOMIC DNA]</scope>
    <source>
        <strain evidence="2 3">NBRC 16433</strain>
    </source>
</reference>
<sequence length="84" mass="8123">DAGSSWAATAGAGDVLAGIAGSLLAAGRSPQEAGAWAARVHAHAALLASRGAPIGASALLAALRPAIREFATGRTAAETPTPPR</sequence>
<feature type="non-terminal residue" evidence="2">
    <location>
        <position position="1"/>
    </location>
</feature>
<dbReference type="InterPro" id="IPR000631">
    <property type="entry name" value="CARKD"/>
</dbReference>
<dbReference type="GO" id="GO:0016836">
    <property type="term" value="F:hydro-lyase activity"/>
    <property type="evidence" value="ECO:0007669"/>
    <property type="project" value="InterPro"/>
</dbReference>
<feature type="domain" description="YjeF C-terminal" evidence="1">
    <location>
        <begin position="1"/>
        <end position="70"/>
    </location>
</feature>
<dbReference type="EMBL" id="BACI01000112">
    <property type="protein sequence ID" value="GAA14643.1"/>
    <property type="molecule type" value="Genomic_DNA"/>
</dbReference>
<dbReference type="STRING" id="1027371.GOALK_112_00010"/>
<name>F9W1A4_9ACTN</name>
<accession>F9W1A4</accession>
<evidence type="ECO:0000259" key="1">
    <source>
        <dbReference type="PROSITE" id="PS51383"/>
    </source>
</evidence>
<dbReference type="Gene3D" id="3.40.1190.20">
    <property type="match status" value="1"/>
</dbReference>
<proteinExistence type="predicted"/>
<dbReference type="Pfam" id="PF01256">
    <property type="entry name" value="Carb_kinase"/>
    <property type="match status" value="1"/>
</dbReference>
<dbReference type="InterPro" id="IPR029056">
    <property type="entry name" value="Ribokinase-like"/>
</dbReference>
<dbReference type="RefSeq" id="WP_006360710.1">
    <property type="nucleotide sequence ID" value="NZ_BACI01000112.1"/>
</dbReference>
<evidence type="ECO:0000313" key="2">
    <source>
        <dbReference type="EMBL" id="GAA14643.1"/>
    </source>
</evidence>
<dbReference type="Proteomes" id="UP000003558">
    <property type="component" value="Unassembled WGS sequence"/>
</dbReference>
<dbReference type="SUPFAM" id="SSF53613">
    <property type="entry name" value="Ribokinase-like"/>
    <property type="match status" value="1"/>
</dbReference>